<dbReference type="Proteomes" id="UP000326857">
    <property type="component" value="Unassembled WGS sequence"/>
</dbReference>
<feature type="signal peptide" evidence="1">
    <location>
        <begin position="1"/>
        <end position="26"/>
    </location>
</feature>
<sequence>MIGLGNLLATAAGGTLLCCAATPAFAQADDTTSQLLLRLKEKGILTNDEYNALVARKTAEVAPSQPTAVATSAPQAPQQAAQAQLDDKRSVRMTEAGVGMEFGGVTVKFSGSVNGFYVHDNGDRAIASNTVVGGLAAVGKSSSSIRNGLLPGIFGIDVSTNQGGWNVAAHIGLYPGINSVSNVGGANSAGTPQALATSGIDARQTYLTFGKPNFGTIKVGRDIGLFGSDAILNDITLLGVGSTGGNVAPSNTSLGRIGIGYIYTDFQPQITYSSPKFGGLQVSAGIFQPLQTIGNSEVNGSPGFQAKVTYDFKSDQLGGHFWAGGITQKHDGVDGSPSYTGSGFDVGAKLTYAGFGLLGYYYNGSGIGTTGLFILSTDAAGRKRDSSGYYAQGTYTIGKLTLGGSYGASFLDLARNEVNPTLLDKNSSWVGQARYGLTSWVTLIGEYTRTKAEAHNGNDAKSDTLAAGAILFF</sequence>
<dbReference type="AlphaFoldDB" id="A0A5E8AEY5"/>
<evidence type="ECO:0008006" key="4">
    <source>
        <dbReference type="Google" id="ProtNLM"/>
    </source>
</evidence>
<accession>A0A5E8AEY5</accession>
<dbReference type="EMBL" id="CABVLI010000046">
    <property type="protein sequence ID" value="VVT28164.1"/>
    <property type="molecule type" value="Genomic_DNA"/>
</dbReference>
<protein>
    <recommendedName>
        <fullName evidence="4">Porin</fullName>
    </recommendedName>
</protein>
<proteinExistence type="predicted"/>
<dbReference type="InterPro" id="IPR023614">
    <property type="entry name" value="Porin_dom_sf"/>
</dbReference>
<name>A0A5E8AEY5_9SPHN</name>
<evidence type="ECO:0000256" key="1">
    <source>
        <dbReference type="SAM" id="SignalP"/>
    </source>
</evidence>
<dbReference type="Gene3D" id="2.40.160.10">
    <property type="entry name" value="Porin"/>
    <property type="match status" value="1"/>
</dbReference>
<keyword evidence="1" id="KW-0732">Signal</keyword>
<organism evidence="2 3">
    <name type="scientific">Sphingomonas aurantiaca</name>
    <dbReference type="NCBI Taxonomy" id="185949"/>
    <lineage>
        <taxon>Bacteria</taxon>
        <taxon>Pseudomonadati</taxon>
        <taxon>Pseudomonadota</taxon>
        <taxon>Alphaproteobacteria</taxon>
        <taxon>Sphingomonadales</taxon>
        <taxon>Sphingomonadaceae</taxon>
        <taxon>Sphingomonas</taxon>
    </lineage>
</organism>
<evidence type="ECO:0000313" key="2">
    <source>
        <dbReference type="EMBL" id="VVT28164.1"/>
    </source>
</evidence>
<dbReference type="SUPFAM" id="SSF56935">
    <property type="entry name" value="Porins"/>
    <property type="match status" value="1"/>
</dbReference>
<evidence type="ECO:0000313" key="3">
    <source>
        <dbReference type="Proteomes" id="UP000326857"/>
    </source>
</evidence>
<reference evidence="2 3" key="1">
    <citation type="submission" date="2019-09" db="EMBL/GenBank/DDBJ databases">
        <authorList>
            <person name="Dittami M. S."/>
        </authorList>
    </citation>
    <scope>NUCLEOTIDE SEQUENCE [LARGE SCALE GENOMIC DNA]</scope>
    <source>
        <strain evidence="2">SPHINGO391</strain>
    </source>
</reference>
<feature type="chain" id="PRO_5022737494" description="Porin" evidence="1">
    <location>
        <begin position="27"/>
        <end position="473"/>
    </location>
</feature>
<gene>
    <name evidence="2" type="ORF">SPHINGO391_500145</name>
</gene>
<dbReference type="RefSeq" id="WP_151991840.1">
    <property type="nucleotide sequence ID" value="NZ_LR701528.1"/>
</dbReference>